<reference evidence="1" key="1">
    <citation type="journal article" date="2015" name="Nature">
        <title>Complex archaea that bridge the gap between prokaryotes and eukaryotes.</title>
        <authorList>
            <person name="Spang A."/>
            <person name="Saw J.H."/>
            <person name="Jorgensen S.L."/>
            <person name="Zaremba-Niedzwiedzka K."/>
            <person name="Martijn J."/>
            <person name="Lind A.E."/>
            <person name="van Eijk R."/>
            <person name="Schleper C."/>
            <person name="Guy L."/>
            <person name="Ettema T.J."/>
        </authorList>
    </citation>
    <scope>NUCLEOTIDE SEQUENCE</scope>
</reference>
<comment type="caution">
    <text evidence="1">The sequence shown here is derived from an EMBL/GenBank/DDBJ whole genome shotgun (WGS) entry which is preliminary data.</text>
</comment>
<dbReference type="EMBL" id="LAZR01029869">
    <property type="protein sequence ID" value="KKL58307.1"/>
    <property type="molecule type" value="Genomic_DNA"/>
</dbReference>
<gene>
    <name evidence="1" type="ORF">LCGC14_2226690</name>
</gene>
<name>A0A0F9G4W3_9ZZZZ</name>
<dbReference type="AlphaFoldDB" id="A0A0F9G4W3"/>
<accession>A0A0F9G4W3</accession>
<evidence type="ECO:0000313" key="1">
    <source>
        <dbReference type="EMBL" id="KKL58307.1"/>
    </source>
</evidence>
<organism evidence="1">
    <name type="scientific">marine sediment metagenome</name>
    <dbReference type="NCBI Taxonomy" id="412755"/>
    <lineage>
        <taxon>unclassified sequences</taxon>
        <taxon>metagenomes</taxon>
        <taxon>ecological metagenomes</taxon>
    </lineage>
</organism>
<proteinExistence type="predicted"/>
<protein>
    <submittedName>
        <fullName evidence="1">Uncharacterized protein</fullName>
    </submittedName>
</protein>
<sequence length="56" mass="6512">MADSRTTSLTRDEINVAVQEFLMSRRGLDVNIYDVYEGADDEFDVVFYCRNEENAK</sequence>